<proteinExistence type="predicted"/>
<protein>
    <submittedName>
        <fullName evidence="1">Uncharacterized protein</fullName>
    </submittedName>
</protein>
<accession>A0A382S9B7</accession>
<organism evidence="1">
    <name type="scientific">marine metagenome</name>
    <dbReference type="NCBI Taxonomy" id="408172"/>
    <lineage>
        <taxon>unclassified sequences</taxon>
        <taxon>metagenomes</taxon>
        <taxon>ecological metagenomes</taxon>
    </lineage>
</organism>
<dbReference type="AlphaFoldDB" id="A0A382S9B7"/>
<evidence type="ECO:0000313" key="1">
    <source>
        <dbReference type="EMBL" id="SVD05541.1"/>
    </source>
</evidence>
<reference evidence="1" key="1">
    <citation type="submission" date="2018-05" db="EMBL/GenBank/DDBJ databases">
        <authorList>
            <person name="Lanie J.A."/>
            <person name="Ng W.-L."/>
            <person name="Kazmierczak K.M."/>
            <person name="Andrzejewski T.M."/>
            <person name="Davidsen T.M."/>
            <person name="Wayne K.J."/>
            <person name="Tettelin H."/>
            <person name="Glass J.I."/>
            <person name="Rusch D."/>
            <person name="Podicherti R."/>
            <person name="Tsui H.-C.T."/>
            <person name="Winkler M.E."/>
        </authorList>
    </citation>
    <scope>NUCLEOTIDE SEQUENCE</scope>
</reference>
<gene>
    <name evidence="1" type="ORF">METZ01_LOCUS358395</name>
</gene>
<sequence>MVRRFIYSLVFVFLALPAFAEERSAAFLEAAKA</sequence>
<name>A0A382S9B7_9ZZZZ</name>
<dbReference type="EMBL" id="UINC01126818">
    <property type="protein sequence ID" value="SVD05541.1"/>
    <property type="molecule type" value="Genomic_DNA"/>
</dbReference>
<feature type="non-terminal residue" evidence="1">
    <location>
        <position position="33"/>
    </location>
</feature>